<evidence type="ECO:0000313" key="4">
    <source>
        <dbReference type="Proteomes" id="UP001499884"/>
    </source>
</evidence>
<proteinExistence type="predicted"/>
<feature type="region of interest" description="Disordered" evidence="1">
    <location>
        <begin position="1"/>
        <end position="31"/>
    </location>
</feature>
<dbReference type="SMART" id="SM01012">
    <property type="entry name" value="ANTAR"/>
    <property type="match status" value="1"/>
</dbReference>
<gene>
    <name evidence="3" type="ORF">GCM10023082_36860</name>
</gene>
<dbReference type="InterPro" id="IPR036388">
    <property type="entry name" value="WH-like_DNA-bd_sf"/>
</dbReference>
<keyword evidence="4" id="KW-1185">Reference proteome</keyword>
<dbReference type="SUPFAM" id="SSF52172">
    <property type="entry name" value="CheY-like"/>
    <property type="match status" value="1"/>
</dbReference>
<evidence type="ECO:0000259" key="2">
    <source>
        <dbReference type="PROSITE" id="PS50921"/>
    </source>
</evidence>
<protein>
    <recommendedName>
        <fullName evidence="2">ANTAR domain-containing protein</fullName>
    </recommendedName>
</protein>
<dbReference type="EMBL" id="BAABEP010000025">
    <property type="protein sequence ID" value="GAA3736386.1"/>
    <property type="molecule type" value="Genomic_DNA"/>
</dbReference>
<dbReference type="InterPro" id="IPR011006">
    <property type="entry name" value="CheY-like_superfamily"/>
</dbReference>
<dbReference type="PROSITE" id="PS50921">
    <property type="entry name" value="ANTAR"/>
    <property type="match status" value="1"/>
</dbReference>
<evidence type="ECO:0000313" key="3">
    <source>
        <dbReference type="EMBL" id="GAA3736386.1"/>
    </source>
</evidence>
<evidence type="ECO:0000256" key="1">
    <source>
        <dbReference type="SAM" id="MobiDB-lite"/>
    </source>
</evidence>
<organism evidence="3 4">
    <name type="scientific">Streptomyces tremellae</name>
    <dbReference type="NCBI Taxonomy" id="1124239"/>
    <lineage>
        <taxon>Bacteria</taxon>
        <taxon>Bacillati</taxon>
        <taxon>Actinomycetota</taxon>
        <taxon>Actinomycetes</taxon>
        <taxon>Kitasatosporales</taxon>
        <taxon>Streptomycetaceae</taxon>
        <taxon>Streptomyces</taxon>
    </lineage>
</organism>
<name>A0ABP7FDF9_9ACTN</name>
<reference evidence="4" key="1">
    <citation type="journal article" date="2019" name="Int. J. Syst. Evol. Microbiol.">
        <title>The Global Catalogue of Microorganisms (GCM) 10K type strain sequencing project: providing services to taxonomists for standard genome sequencing and annotation.</title>
        <authorList>
            <consortium name="The Broad Institute Genomics Platform"/>
            <consortium name="The Broad Institute Genome Sequencing Center for Infectious Disease"/>
            <person name="Wu L."/>
            <person name="Ma J."/>
        </authorList>
    </citation>
    <scope>NUCLEOTIDE SEQUENCE [LARGE SCALE GENOMIC DNA]</scope>
    <source>
        <strain evidence="4">JCM 30846</strain>
    </source>
</reference>
<feature type="domain" description="ANTAR" evidence="2">
    <location>
        <begin position="46"/>
        <end position="107"/>
    </location>
</feature>
<feature type="compositionally biased region" description="Basic and acidic residues" evidence="1">
    <location>
        <begin position="1"/>
        <end position="18"/>
    </location>
</feature>
<dbReference type="Gene3D" id="1.10.10.10">
    <property type="entry name" value="Winged helix-like DNA-binding domain superfamily/Winged helix DNA-binding domain"/>
    <property type="match status" value="1"/>
</dbReference>
<dbReference type="Proteomes" id="UP001499884">
    <property type="component" value="Unassembled WGS sequence"/>
</dbReference>
<comment type="caution">
    <text evidence="3">The sequence shown here is derived from an EMBL/GenBank/DDBJ whole genome shotgun (WGS) entry which is preliminary data.</text>
</comment>
<dbReference type="RefSeq" id="WP_345648357.1">
    <property type="nucleotide sequence ID" value="NZ_BAABEP010000025.1"/>
</dbReference>
<dbReference type="Pfam" id="PF03861">
    <property type="entry name" value="ANTAR"/>
    <property type="match status" value="1"/>
</dbReference>
<sequence>MKDQGSERMPDGAPRDEAVPAGPLAGGDWEASDEAQFRAVEATLEAEGLRREVDGLRHALETHPVIDMARGVVMAAGRCTPDEAWRVLVEVSQHTNIKLRDIAQSLVDGVEGPSPAPQVREALNASLRRLNATRDGNGDPPRP</sequence>
<accession>A0ABP7FDF9</accession>
<dbReference type="InterPro" id="IPR005561">
    <property type="entry name" value="ANTAR"/>
</dbReference>